<keyword evidence="4" id="KW-0479">Metal-binding</keyword>
<dbReference type="Pfam" id="PF00067">
    <property type="entry name" value="p450"/>
    <property type="match status" value="2"/>
</dbReference>
<evidence type="ECO:0000256" key="5">
    <source>
        <dbReference type="ARBA" id="ARBA00023002"/>
    </source>
</evidence>
<keyword evidence="7" id="KW-0503">Monooxygenase</keyword>
<evidence type="ECO:0000256" key="2">
    <source>
        <dbReference type="ARBA" id="ARBA00010617"/>
    </source>
</evidence>
<dbReference type="PANTHER" id="PTHR24279:SF120">
    <property type="entry name" value="CYTOCHROME P450"/>
    <property type="match status" value="1"/>
</dbReference>
<keyword evidence="9" id="KW-1185">Reference proteome</keyword>
<dbReference type="EMBL" id="CALNXK010000282">
    <property type="protein sequence ID" value="CAH3180687.1"/>
    <property type="molecule type" value="Genomic_DNA"/>
</dbReference>
<dbReference type="PRINTS" id="PR00385">
    <property type="entry name" value="P450"/>
</dbReference>
<comment type="similarity">
    <text evidence="2">Belongs to the cytochrome P450 family.</text>
</comment>
<dbReference type="InterPro" id="IPR017972">
    <property type="entry name" value="Cyt_P450_CS"/>
</dbReference>
<evidence type="ECO:0000256" key="3">
    <source>
        <dbReference type="ARBA" id="ARBA00022617"/>
    </source>
</evidence>
<dbReference type="PROSITE" id="PS00086">
    <property type="entry name" value="CYTOCHROME_P450"/>
    <property type="match status" value="2"/>
</dbReference>
<keyword evidence="5" id="KW-0560">Oxidoreductase</keyword>
<dbReference type="Proteomes" id="UP001159405">
    <property type="component" value="Unassembled WGS sequence"/>
</dbReference>
<reference evidence="8 9" key="1">
    <citation type="submission" date="2022-05" db="EMBL/GenBank/DDBJ databases">
        <authorList>
            <consortium name="Genoscope - CEA"/>
            <person name="William W."/>
        </authorList>
    </citation>
    <scope>NUCLEOTIDE SEQUENCE [LARGE SCALE GENOMIC DNA]</scope>
</reference>
<evidence type="ECO:0000313" key="8">
    <source>
        <dbReference type="EMBL" id="CAH3180687.1"/>
    </source>
</evidence>
<dbReference type="InterPro" id="IPR050479">
    <property type="entry name" value="CYP11_CYP27_families"/>
</dbReference>
<dbReference type="InterPro" id="IPR002401">
    <property type="entry name" value="Cyt_P450_E_grp-I"/>
</dbReference>
<evidence type="ECO:0008006" key="10">
    <source>
        <dbReference type="Google" id="ProtNLM"/>
    </source>
</evidence>
<comment type="caution">
    <text evidence="8">The sequence shown here is derived from an EMBL/GenBank/DDBJ whole genome shotgun (WGS) entry which is preliminary data.</text>
</comment>
<evidence type="ECO:0000256" key="7">
    <source>
        <dbReference type="ARBA" id="ARBA00023033"/>
    </source>
</evidence>
<dbReference type="PRINTS" id="PR00463">
    <property type="entry name" value="EP450I"/>
</dbReference>
<dbReference type="InterPro" id="IPR036396">
    <property type="entry name" value="Cyt_P450_sf"/>
</dbReference>
<comment type="cofactor">
    <cofactor evidence="1">
        <name>heme</name>
        <dbReference type="ChEBI" id="CHEBI:30413"/>
    </cofactor>
</comment>
<protein>
    <recommendedName>
        <fullName evidence="10">Cytochrome P450</fullName>
    </recommendedName>
</protein>
<gene>
    <name evidence="8" type="ORF">PLOB_00023839</name>
</gene>
<sequence>MFSPCTTSLRANFLLPKARHLKCLTSFWRWQKTEASPLVKREIVDDPRPAKSAEVEARPFLDIPSPVFGLTSTIKHFKETEGFTKVYKLSNRLFTEHGPIFRGDILFGGKPAVYTIDPDDFEKVFRSEGRYPRRPPILEIWREQRKRRNYFVGVFSADGEEWYRIRKSIAPKIMRPKIIEENIDNFIAVTKDTVARFVQLNKDCGPNDHIPDLEGELSKWSAESIGTVAFDTRLGLYDDPIPPETLQFINEVQNFFALSHKLIFSAVHRIAGPYIDTPLFKKFLKCGDTILDIGQGFVEKKMMELKEMAEKGTDSSDNSQVVPVLTYLLTKEDLTPEEVNGHAIDVVANGVDTTSITALWWLYNLARFPQVQEKIYEEIQSVVGVDGEVTPHNLAKLHYLKASLKESLRLNPTAGSLGRILDQDVVLSGYTVPANTIVVMDFYCCALSGKYYKNSLDFQPERWLNKDKDENHAFTNLPFGFGTRMCLGRRVAELELYILVCKLLQRFRLEYHHEPLEMYQKLFAVPDKPVKIKSTQSTSHVVKGIEGAKSEVTVSYLSLRNQVIENMFSPSAASLRANFLPPKARHLKCLTSFWRWQKTEASPLEKRESFDDPRPAKSAEVEARPFRDIPSPDFGLTSTIKYFKETEGFTKVYKLTNRLFTEHGPIFRDDILFSGKPAVHIINPDDFEKVFRSEGRYPRRPPIDIWIEQRKRRNYFVGVFSADGEEWYRIRKSIAPKIMRPKIIEENIDNFNAVTKDTVARLVQLNKDCGPNDHIPDLEGELSKWSTESIGTVAFDTRLGLYDDPIPPEALKFINEVQNFFALSHKLIFSAAHRIAGPYIDTPLFKKFLKCGDAILDIGQGFVEKKMMELKEMAQKGTDSSDNSQVVSVLTYLLTKEDLTPEEVNGHAIDVVAGGVDTTSITALWWLYNLARFPQVQEKIYEEIQSVVGIDGEVTPHNLAKLHYLKASLKESLRLNPTVGALARILDQDVALSGYTVPANTIVLMEFYCCALSGKYYKDSLDFQPERWLNKDKDENHAFSNLPFGFGTRMCLGRRVAELELYILVCKLLQRFRLEYHHEPLEMYQKLFAVPDKPVKIKFVDRL</sequence>
<proteinExistence type="inferred from homology"/>
<keyword evidence="6" id="KW-0408">Iron</keyword>
<dbReference type="InterPro" id="IPR001128">
    <property type="entry name" value="Cyt_P450"/>
</dbReference>
<dbReference type="CDD" id="cd11054">
    <property type="entry name" value="CYP24A1-like"/>
    <property type="match status" value="2"/>
</dbReference>
<evidence type="ECO:0000256" key="6">
    <source>
        <dbReference type="ARBA" id="ARBA00023004"/>
    </source>
</evidence>
<dbReference type="Gene3D" id="1.10.630.10">
    <property type="entry name" value="Cytochrome P450"/>
    <property type="match status" value="2"/>
</dbReference>
<evidence type="ECO:0000256" key="1">
    <source>
        <dbReference type="ARBA" id="ARBA00001971"/>
    </source>
</evidence>
<name>A0ABN8RN48_9CNID</name>
<accession>A0ABN8RN48</accession>
<organism evidence="8 9">
    <name type="scientific">Porites lobata</name>
    <dbReference type="NCBI Taxonomy" id="104759"/>
    <lineage>
        <taxon>Eukaryota</taxon>
        <taxon>Metazoa</taxon>
        <taxon>Cnidaria</taxon>
        <taxon>Anthozoa</taxon>
        <taxon>Hexacorallia</taxon>
        <taxon>Scleractinia</taxon>
        <taxon>Fungiina</taxon>
        <taxon>Poritidae</taxon>
        <taxon>Porites</taxon>
    </lineage>
</organism>
<evidence type="ECO:0000256" key="4">
    <source>
        <dbReference type="ARBA" id="ARBA00022723"/>
    </source>
</evidence>
<keyword evidence="3" id="KW-0349">Heme</keyword>
<evidence type="ECO:0000313" key="9">
    <source>
        <dbReference type="Proteomes" id="UP001159405"/>
    </source>
</evidence>
<dbReference type="PANTHER" id="PTHR24279">
    <property type="entry name" value="CYTOCHROME P450"/>
    <property type="match status" value="1"/>
</dbReference>
<dbReference type="SUPFAM" id="SSF48264">
    <property type="entry name" value="Cytochrome P450"/>
    <property type="match status" value="2"/>
</dbReference>